<evidence type="ECO:0008006" key="3">
    <source>
        <dbReference type="Google" id="ProtNLM"/>
    </source>
</evidence>
<comment type="caution">
    <text evidence="1">The sequence shown here is derived from an EMBL/GenBank/DDBJ whole genome shotgun (WGS) entry which is preliminary data.</text>
</comment>
<proteinExistence type="predicted"/>
<evidence type="ECO:0000313" key="1">
    <source>
        <dbReference type="EMBL" id="MFB9630319.1"/>
    </source>
</evidence>
<dbReference type="RefSeq" id="WP_344987997.1">
    <property type="nucleotide sequence ID" value="NZ_BAAAXV010000002.1"/>
</dbReference>
<organism evidence="1 2">
    <name type="scientific">Nonomuraea helvata</name>
    <dbReference type="NCBI Taxonomy" id="37484"/>
    <lineage>
        <taxon>Bacteria</taxon>
        <taxon>Bacillati</taxon>
        <taxon>Actinomycetota</taxon>
        <taxon>Actinomycetes</taxon>
        <taxon>Streptosporangiales</taxon>
        <taxon>Streptosporangiaceae</taxon>
        <taxon>Nonomuraea</taxon>
    </lineage>
</organism>
<evidence type="ECO:0000313" key="2">
    <source>
        <dbReference type="Proteomes" id="UP001589532"/>
    </source>
</evidence>
<dbReference type="PROSITE" id="PS51257">
    <property type="entry name" value="PROKAR_LIPOPROTEIN"/>
    <property type="match status" value="1"/>
</dbReference>
<dbReference type="Proteomes" id="UP001589532">
    <property type="component" value="Unassembled WGS sequence"/>
</dbReference>
<reference evidence="1 2" key="1">
    <citation type="submission" date="2024-09" db="EMBL/GenBank/DDBJ databases">
        <authorList>
            <person name="Sun Q."/>
            <person name="Mori K."/>
        </authorList>
    </citation>
    <scope>NUCLEOTIDE SEQUENCE [LARGE SCALE GENOMIC DNA]</scope>
    <source>
        <strain evidence="1 2">JCM 3143</strain>
    </source>
</reference>
<protein>
    <recommendedName>
        <fullName evidence="3">Copper chaperone PCu(A)C</fullName>
    </recommendedName>
</protein>
<name>A0ABV5SFG3_9ACTN</name>
<accession>A0ABV5SFG3</accession>
<keyword evidence="2" id="KW-1185">Reference proteome</keyword>
<dbReference type="EMBL" id="JBHMBW010000094">
    <property type="protein sequence ID" value="MFB9630319.1"/>
    <property type="molecule type" value="Genomic_DNA"/>
</dbReference>
<gene>
    <name evidence="1" type="ORF">ACFFSA_45215</name>
</gene>
<sequence>MRAISSAMIGMALAATGCTSLGTYPSQTYAPNSGANADLQGVLHLRNAFLLDGADPDSPSPQLALYAVLINSGSRPARLDRITVDGGGSVQLAGPITLPPNQPVGTGDKPIGTVSGVRSATVPMTFAFSGAAPIRVNVPVQLRAGEYANLPTAPPPTG</sequence>